<dbReference type="AlphaFoldDB" id="L0L0Q0"/>
<protein>
    <submittedName>
        <fullName evidence="1">Uncharacterized protein</fullName>
    </submittedName>
</protein>
<dbReference type="GeneID" id="55593013"/>
<accession>L0L0Q0</accession>
<dbReference type="Proteomes" id="UP000010866">
    <property type="component" value="Chromosome"/>
</dbReference>
<dbReference type="EMBL" id="CP003362">
    <property type="protein sequence ID" value="AGB49814.1"/>
    <property type="molecule type" value="Genomic_DNA"/>
</dbReference>
<dbReference type="KEGG" id="mhz:Metho_1620"/>
<evidence type="ECO:0000313" key="2">
    <source>
        <dbReference type="Proteomes" id="UP000010866"/>
    </source>
</evidence>
<organism evidence="1 2">
    <name type="scientific">Methanomethylovorans hollandica (strain DSM 15978 / NBRC 107637 / DMS1)</name>
    <dbReference type="NCBI Taxonomy" id="867904"/>
    <lineage>
        <taxon>Archaea</taxon>
        <taxon>Methanobacteriati</taxon>
        <taxon>Methanobacteriota</taxon>
        <taxon>Stenosarchaea group</taxon>
        <taxon>Methanomicrobia</taxon>
        <taxon>Methanosarcinales</taxon>
        <taxon>Methanosarcinaceae</taxon>
        <taxon>Methanomethylovorans</taxon>
    </lineage>
</organism>
<sequence length="337" mass="38442">MFTLSDPKFHTRIMHKHLPGKRKYILFPALVYDQIPRWFITLHNKMHVTVRLQQMFQGFAYKTVTEVSALKNNRYYVKGSAISLPKKIFQRVPVATKEAKKIFVSNIMGLPSKKVIHSPLGAPGRLNSVSFLRKVTNRDILNEGKLYRAEDIKNYSVHNTNKLISYFESGHKLSLPSYMPNTDLTDIVRSGWKKNNLISSLSLAGVNRNFPVHPAHKYGFGLPDSKNILRINGARNSAVSNEGIVSRNIEVSDVSGAGKELVFHALPDLDHLINQKLMEIKSSVALTKETMLTQSAITYSKIETDLKRQFNIDQISEQVYRQIDHRLKIECERRGIL</sequence>
<keyword evidence="2" id="KW-1185">Reference proteome</keyword>
<evidence type="ECO:0000313" key="1">
    <source>
        <dbReference type="EMBL" id="AGB49814.1"/>
    </source>
</evidence>
<dbReference type="STRING" id="867904.Metho_1620"/>
<reference evidence="2" key="1">
    <citation type="submission" date="2012-02" db="EMBL/GenBank/DDBJ databases">
        <title>Complete sequence of chromosome of Methanomethylovorans hollandica DSM 15978.</title>
        <authorList>
            <person name="Lucas S."/>
            <person name="Copeland A."/>
            <person name="Lapidus A."/>
            <person name="Glavina del Rio T."/>
            <person name="Dalin E."/>
            <person name="Tice H."/>
            <person name="Bruce D."/>
            <person name="Goodwin L."/>
            <person name="Pitluck S."/>
            <person name="Peters L."/>
            <person name="Mikhailova N."/>
            <person name="Held B."/>
            <person name="Kyrpides N."/>
            <person name="Mavromatis K."/>
            <person name="Ivanova N."/>
            <person name="Brettin T."/>
            <person name="Detter J.C."/>
            <person name="Han C."/>
            <person name="Larimer F."/>
            <person name="Land M."/>
            <person name="Hauser L."/>
            <person name="Markowitz V."/>
            <person name="Cheng J.-F."/>
            <person name="Hugenholtz P."/>
            <person name="Woyke T."/>
            <person name="Wu D."/>
            <person name="Spring S."/>
            <person name="Schroeder M."/>
            <person name="Brambilla E."/>
            <person name="Klenk H.-P."/>
            <person name="Eisen J.A."/>
        </authorList>
    </citation>
    <scope>NUCLEOTIDE SEQUENCE [LARGE SCALE GENOMIC DNA]</scope>
    <source>
        <strain evidence="2">DSM 15978 / NBRC 107637 / DMS1</strain>
    </source>
</reference>
<name>L0L0Q0_METHD</name>
<dbReference type="HOGENOM" id="CLU_822860_0_0_2"/>
<dbReference type="RefSeq" id="WP_015324979.1">
    <property type="nucleotide sequence ID" value="NC_019977.1"/>
</dbReference>
<proteinExistence type="predicted"/>
<gene>
    <name evidence="1" type="ordered locus">Metho_1620</name>
</gene>